<sequence>MIGIIADEIYQIISYYKQRKSSKIHRIVTRYITDNYWNAIDLIALCFYLVSLCTHLVCKYWFFVPKILICITHCL</sequence>
<keyword evidence="1" id="KW-0472">Membrane</keyword>
<evidence type="ECO:0000313" key="3">
    <source>
        <dbReference type="Proteomes" id="UP000663882"/>
    </source>
</evidence>
<dbReference type="Proteomes" id="UP000663882">
    <property type="component" value="Unassembled WGS sequence"/>
</dbReference>
<name>A0A815QFN1_9BILA</name>
<evidence type="ECO:0000313" key="2">
    <source>
        <dbReference type="EMBL" id="CAF1462676.1"/>
    </source>
</evidence>
<keyword evidence="1" id="KW-0812">Transmembrane</keyword>
<comment type="caution">
    <text evidence="2">The sequence shown here is derived from an EMBL/GenBank/DDBJ whole genome shotgun (WGS) entry which is preliminary data.</text>
</comment>
<evidence type="ECO:0000256" key="1">
    <source>
        <dbReference type="SAM" id="Phobius"/>
    </source>
</evidence>
<organism evidence="2 3">
    <name type="scientific">Rotaria sordida</name>
    <dbReference type="NCBI Taxonomy" id="392033"/>
    <lineage>
        <taxon>Eukaryota</taxon>
        <taxon>Metazoa</taxon>
        <taxon>Spiralia</taxon>
        <taxon>Gnathifera</taxon>
        <taxon>Rotifera</taxon>
        <taxon>Eurotatoria</taxon>
        <taxon>Bdelloidea</taxon>
        <taxon>Philodinida</taxon>
        <taxon>Philodinidae</taxon>
        <taxon>Rotaria</taxon>
    </lineage>
</organism>
<dbReference type="EMBL" id="CAJNOO010007142">
    <property type="protein sequence ID" value="CAF1462676.1"/>
    <property type="molecule type" value="Genomic_DNA"/>
</dbReference>
<gene>
    <name evidence="2" type="ORF">RFH988_LOCUS37221</name>
</gene>
<accession>A0A815QFN1</accession>
<proteinExistence type="predicted"/>
<reference evidence="2" key="1">
    <citation type="submission" date="2021-02" db="EMBL/GenBank/DDBJ databases">
        <authorList>
            <person name="Nowell W R."/>
        </authorList>
    </citation>
    <scope>NUCLEOTIDE SEQUENCE</scope>
</reference>
<keyword evidence="1" id="KW-1133">Transmembrane helix</keyword>
<protein>
    <submittedName>
        <fullName evidence="2">Uncharacterized protein</fullName>
    </submittedName>
</protein>
<feature type="non-terminal residue" evidence="2">
    <location>
        <position position="1"/>
    </location>
</feature>
<dbReference type="AlphaFoldDB" id="A0A815QFN1"/>
<feature type="transmembrane region" description="Helical" evidence="1">
    <location>
        <begin position="36"/>
        <end position="58"/>
    </location>
</feature>